<evidence type="ECO:0000256" key="4">
    <source>
        <dbReference type="ARBA" id="ARBA00023008"/>
    </source>
</evidence>
<comment type="similarity">
    <text evidence="1">Belongs to the multicopper oxidase family.</text>
</comment>
<dbReference type="CDD" id="cd13910">
    <property type="entry name" value="CuRO_3_MCO_like_4"/>
    <property type="match status" value="1"/>
</dbReference>
<protein>
    <recommendedName>
        <fullName evidence="12">Multicopper oxidase</fullName>
    </recommendedName>
</protein>
<keyword evidence="2" id="KW-0479">Metal-binding</keyword>
<dbReference type="PANTHER" id="PTHR11709:SF511">
    <property type="entry name" value="LACCASE"/>
    <property type="match status" value="1"/>
</dbReference>
<dbReference type="Proteomes" id="UP001274830">
    <property type="component" value="Unassembled WGS sequence"/>
</dbReference>
<dbReference type="Pfam" id="PF07731">
    <property type="entry name" value="Cu-oxidase_2"/>
    <property type="match status" value="1"/>
</dbReference>
<dbReference type="InterPro" id="IPR002355">
    <property type="entry name" value="Cu_oxidase_Cu_BS"/>
</dbReference>
<evidence type="ECO:0000259" key="9">
    <source>
        <dbReference type="Pfam" id="PF07732"/>
    </source>
</evidence>
<evidence type="ECO:0000256" key="3">
    <source>
        <dbReference type="ARBA" id="ARBA00023002"/>
    </source>
</evidence>
<accession>A0AAE0TMH4</accession>
<name>A0AAE0TMH4_9PEZI</name>
<dbReference type="CDD" id="cd04205">
    <property type="entry name" value="CuRO_2_LCC_like"/>
    <property type="match status" value="1"/>
</dbReference>
<keyword evidence="4" id="KW-0186">Copper</keyword>
<dbReference type="Pfam" id="PF00394">
    <property type="entry name" value="Cu-oxidase"/>
    <property type="match status" value="1"/>
</dbReference>
<dbReference type="InterPro" id="IPR033138">
    <property type="entry name" value="Cu_oxidase_CS"/>
</dbReference>
<dbReference type="InterPro" id="IPR008972">
    <property type="entry name" value="Cupredoxin"/>
</dbReference>
<evidence type="ECO:0000256" key="1">
    <source>
        <dbReference type="ARBA" id="ARBA00010609"/>
    </source>
</evidence>
<evidence type="ECO:0000313" key="10">
    <source>
        <dbReference type="EMBL" id="KAK3670245.1"/>
    </source>
</evidence>
<feature type="compositionally biased region" description="Basic and acidic residues" evidence="5">
    <location>
        <begin position="12"/>
        <end position="23"/>
    </location>
</feature>
<dbReference type="SUPFAM" id="SSF49503">
    <property type="entry name" value="Cupredoxins"/>
    <property type="match status" value="3"/>
</dbReference>
<dbReference type="AlphaFoldDB" id="A0AAE0TMH4"/>
<feature type="transmembrane region" description="Helical" evidence="6">
    <location>
        <begin position="65"/>
        <end position="84"/>
    </location>
</feature>
<dbReference type="Gene3D" id="2.60.40.420">
    <property type="entry name" value="Cupredoxins - blue copper proteins"/>
    <property type="match status" value="3"/>
</dbReference>
<keyword evidence="6" id="KW-1133">Transmembrane helix</keyword>
<dbReference type="CDD" id="cd04206">
    <property type="entry name" value="CuRO_1_LCC_like"/>
    <property type="match status" value="1"/>
</dbReference>
<feature type="region of interest" description="Disordered" evidence="5">
    <location>
        <begin position="1"/>
        <end position="32"/>
    </location>
</feature>
<evidence type="ECO:0000313" key="11">
    <source>
        <dbReference type="Proteomes" id="UP001274830"/>
    </source>
</evidence>
<feature type="domain" description="Plastocyanin-like" evidence="8">
    <location>
        <begin position="515"/>
        <end position="634"/>
    </location>
</feature>
<keyword evidence="6" id="KW-0812">Transmembrane</keyword>
<evidence type="ECO:0000259" key="7">
    <source>
        <dbReference type="Pfam" id="PF00394"/>
    </source>
</evidence>
<dbReference type="InterPro" id="IPR011707">
    <property type="entry name" value="Cu-oxidase-like_N"/>
</dbReference>
<keyword evidence="6" id="KW-0472">Membrane</keyword>
<organism evidence="10 11">
    <name type="scientific">Recurvomyces mirabilis</name>
    <dbReference type="NCBI Taxonomy" id="574656"/>
    <lineage>
        <taxon>Eukaryota</taxon>
        <taxon>Fungi</taxon>
        <taxon>Dikarya</taxon>
        <taxon>Ascomycota</taxon>
        <taxon>Pezizomycotina</taxon>
        <taxon>Dothideomycetes</taxon>
        <taxon>Dothideomycetidae</taxon>
        <taxon>Mycosphaerellales</taxon>
        <taxon>Teratosphaeriaceae</taxon>
        <taxon>Recurvomyces</taxon>
    </lineage>
</organism>
<proteinExistence type="inferred from homology"/>
<dbReference type="EMBL" id="JAUTXT010000060">
    <property type="protein sequence ID" value="KAK3670245.1"/>
    <property type="molecule type" value="Genomic_DNA"/>
</dbReference>
<evidence type="ECO:0000256" key="5">
    <source>
        <dbReference type="SAM" id="MobiDB-lite"/>
    </source>
</evidence>
<sequence>MFDILQRASRNGSDEELKADTRQHRGGIGRRKETVNPRTWATVWWLAVGGMLEIRMDRHSVHRRLALLLGFVLVMTAILGWYTVARARSGVENLPVDKTKAVEKGADRSKEDLLIMLRPDDHIHRPARVVQLGWEITKGMRRPDGVLKTVYLINGLFPGPTIEARSGDTVIITVRNEIDGGEGLSLHWHGLRIANAMDGVDGVTQQPIEPGDAFTYQLDIPQDQSGTFWYHSHAETQRADGLYGAFVIHAPVKTREAGIAGSSSTYDTDDVLMVGDWYHRSSMDVLDYYRDWKNFKIEPVPDSLLLNGRGSFECTRAVPAWPVECQKAILPELRFSGQRTRLRIINTGASTGFSIAFAGHSASLLTVDGGNLVAHSAQGSGFGILYPGERVDLIVQRMESEESHITIALDRETMRFPNLALLATQQFPIATESSSVARLGHENKTASIVDLSRVSGVETAIPNKASATVLLYTTISYLAEFSNRPKGFINRTSWDTADLSATLLEMQETSWPLETAKSVQHIASNGMWVDVVLNNMDDKGHPFHLHGHDFYVLSRHYPSRRGVYESYNPFDSTYDQPGEGPNVLNPVKRDTIHVPSRGYVILRFKADNAGLWMFHCHVLWHQAVGMAMAFKIPPAGC</sequence>
<gene>
    <name evidence="10" type="ORF">LTR78_009900</name>
</gene>
<evidence type="ECO:0000259" key="8">
    <source>
        <dbReference type="Pfam" id="PF07731"/>
    </source>
</evidence>
<feature type="domain" description="Plastocyanin-like" evidence="9">
    <location>
        <begin position="136"/>
        <end position="251"/>
    </location>
</feature>
<evidence type="ECO:0000256" key="6">
    <source>
        <dbReference type="SAM" id="Phobius"/>
    </source>
</evidence>
<comment type="caution">
    <text evidence="10">The sequence shown here is derived from an EMBL/GenBank/DDBJ whole genome shotgun (WGS) entry which is preliminary data.</text>
</comment>
<dbReference type="GO" id="GO:0016491">
    <property type="term" value="F:oxidoreductase activity"/>
    <property type="evidence" value="ECO:0007669"/>
    <property type="project" value="UniProtKB-KW"/>
</dbReference>
<keyword evidence="11" id="KW-1185">Reference proteome</keyword>
<dbReference type="GO" id="GO:0005507">
    <property type="term" value="F:copper ion binding"/>
    <property type="evidence" value="ECO:0007669"/>
    <property type="project" value="InterPro"/>
</dbReference>
<reference evidence="10" key="1">
    <citation type="submission" date="2023-07" db="EMBL/GenBank/DDBJ databases">
        <title>Black Yeasts Isolated from many extreme environments.</title>
        <authorList>
            <person name="Coleine C."/>
            <person name="Stajich J.E."/>
            <person name="Selbmann L."/>
        </authorList>
    </citation>
    <scope>NUCLEOTIDE SEQUENCE</scope>
    <source>
        <strain evidence="10">CCFEE 5485</strain>
    </source>
</reference>
<dbReference type="InterPro" id="IPR001117">
    <property type="entry name" value="Cu-oxidase_2nd"/>
</dbReference>
<keyword evidence="3" id="KW-0560">Oxidoreductase</keyword>
<dbReference type="PROSITE" id="PS00080">
    <property type="entry name" value="MULTICOPPER_OXIDASE2"/>
    <property type="match status" value="1"/>
</dbReference>
<dbReference type="InterPro" id="IPR045087">
    <property type="entry name" value="Cu-oxidase_fam"/>
</dbReference>
<dbReference type="Pfam" id="PF07732">
    <property type="entry name" value="Cu-oxidase_3"/>
    <property type="match status" value="1"/>
</dbReference>
<dbReference type="PROSITE" id="PS00079">
    <property type="entry name" value="MULTICOPPER_OXIDASE1"/>
    <property type="match status" value="2"/>
</dbReference>
<dbReference type="PANTHER" id="PTHR11709">
    <property type="entry name" value="MULTI-COPPER OXIDASE"/>
    <property type="match status" value="1"/>
</dbReference>
<evidence type="ECO:0000256" key="2">
    <source>
        <dbReference type="ARBA" id="ARBA00022723"/>
    </source>
</evidence>
<feature type="domain" description="Plastocyanin-like" evidence="7">
    <location>
        <begin position="271"/>
        <end position="397"/>
    </location>
</feature>
<dbReference type="InterPro" id="IPR011706">
    <property type="entry name" value="Cu-oxidase_C"/>
</dbReference>
<evidence type="ECO:0008006" key="12">
    <source>
        <dbReference type="Google" id="ProtNLM"/>
    </source>
</evidence>